<feature type="region of interest" description="Disordered" evidence="1">
    <location>
        <begin position="185"/>
        <end position="219"/>
    </location>
</feature>
<evidence type="ECO:0000313" key="3">
    <source>
        <dbReference type="Proteomes" id="UP000007350"/>
    </source>
</evidence>
<dbReference type="EMBL" id="AHKC01017196">
    <property type="protein sequence ID" value="EKF27903.1"/>
    <property type="molecule type" value="Genomic_DNA"/>
</dbReference>
<keyword evidence="3" id="KW-1185">Reference proteome</keyword>
<dbReference type="AlphaFoldDB" id="K2LYX8"/>
<accession>K2LYX8</accession>
<gene>
    <name evidence="2" type="ORF">MOQ_008363</name>
</gene>
<comment type="caution">
    <text evidence="2">The sequence shown here is derived from an EMBL/GenBank/DDBJ whole genome shotgun (WGS) entry which is preliminary data.</text>
</comment>
<sequence length="219" mass="23821">MILNWHRNQIPALHLFKKALIDIWKGWTDEDVSIFINTDVVMNIITTQKELLGGDGSDGLGTSEDYQSIIMASQEGCKTARETSKRLFSTFSAMSLGSKRQRAFNNSLQNPEGSSVFSTLGGKGTSKGCVSPVDGEKPHETTSVLPVGNHTYHQATRSWAYSPSTIDSLISRQLSVPRIGLETTHTWEEGLGKSSNESTRAGNEDMSPVAALSATSRAK</sequence>
<name>K2LYX8_TRYCR</name>
<evidence type="ECO:0000313" key="2">
    <source>
        <dbReference type="EMBL" id="EKF27903.1"/>
    </source>
</evidence>
<protein>
    <submittedName>
        <fullName evidence="2">Uncharacterized protein</fullName>
    </submittedName>
</protein>
<organism evidence="2 3">
    <name type="scientific">Trypanosoma cruzi marinkellei</name>
    <dbReference type="NCBI Taxonomy" id="85056"/>
    <lineage>
        <taxon>Eukaryota</taxon>
        <taxon>Discoba</taxon>
        <taxon>Euglenozoa</taxon>
        <taxon>Kinetoplastea</taxon>
        <taxon>Metakinetoplastina</taxon>
        <taxon>Trypanosomatida</taxon>
        <taxon>Trypanosomatidae</taxon>
        <taxon>Trypanosoma</taxon>
        <taxon>Schizotrypanum</taxon>
    </lineage>
</organism>
<reference evidence="2 3" key="1">
    <citation type="journal article" date="2012" name="BMC Genomics">
        <title>Comparative genomic analysis of human infective Trypanosoma cruzi lineages with the bat-restricted subspecies T. cruzi marinkellei.</title>
        <authorList>
            <person name="Franzen O."/>
            <person name="Talavera-Lopez C."/>
            <person name="Ochaya S."/>
            <person name="Butler C.E."/>
            <person name="Messenger L.A."/>
            <person name="Lewis M.D."/>
            <person name="Llewellyn M.S."/>
            <person name="Marinkelle C.J."/>
            <person name="Tyler K.M."/>
            <person name="Miles M.A."/>
            <person name="Andersson B."/>
        </authorList>
    </citation>
    <scope>NUCLEOTIDE SEQUENCE [LARGE SCALE GENOMIC DNA]</scope>
    <source>
        <strain evidence="2 3">B7</strain>
    </source>
</reference>
<dbReference type="Proteomes" id="UP000007350">
    <property type="component" value="Unassembled WGS sequence"/>
</dbReference>
<evidence type="ECO:0000256" key="1">
    <source>
        <dbReference type="SAM" id="MobiDB-lite"/>
    </source>
</evidence>
<proteinExistence type="predicted"/>